<evidence type="ECO:0000313" key="3">
    <source>
        <dbReference type="EMBL" id="GET39920.1"/>
    </source>
</evidence>
<accession>A0AAV3XDG0</accession>
<name>A0AAV3XDG0_9CYAN</name>
<protein>
    <recommendedName>
        <fullName evidence="2">Pepco domain-containing protein</fullName>
    </recommendedName>
</protein>
<feature type="region of interest" description="Disordered" evidence="1">
    <location>
        <begin position="18"/>
        <end position="45"/>
    </location>
</feature>
<evidence type="ECO:0000313" key="4">
    <source>
        <dbReference type="Proteomes" id="UP001050975"/>
    </source>
</evidence>
<sequence length="129" mass="13995">MMGEEDIIWIVTNETSPIGVTDGRKDGTPLGGSWSDEVKPGTDTKKVGDAVPVRVQKLEQEMTRFLQVVGRLFQRAEQQAKVDSPGMQLDEIELVVEINGEGAVKLLGTGGKVGGKGGITLRFKRKETQ</sequence>
<dbReference type="AlphaFoldDB" id="A0AAV3XDG0"/>
<evidence type="ECO:0000256" key="1">
    <source>
        <dbReference type="SAM" id="MobiDB-lite"/>
    </source>
</evidence>
<organism evidence="3 4">
    <name type="scientific">Microseira wollei NIES-4236</name>
    <dbReference type="NCBI Taxonomy" id="2530354"/>
    <lineage>
        <taxon>Bacteria</taxon>
        <taxon>Bacillati</taxon>
        <taxon>Cyanobacteriota</taxon>
        <taxon>Cyanophyceae</taxon>
        <taxon>Oscillatoriophycideae</taxon>
        <taxon>Aerosakkonematales</taxon>
        <taxon>Aerosakkonemataceae</taxon>
        <taxon>Microseira</taxon>
    </lineage>
</organism>
<dbReference type="EMBL" id="BLAY01000077">
    <property type="protein sequence ID" value="GET39920.1"/>
    <property type="molecule type" value="Genomic_DNA"/>
</dbReference>
<dbReference type="Pfam" id="PF24393">
    <property type="entry name" value="Pepco"/>
    <property type="match status" value="1"/>
</dbReference>
<comment type="caution">
    <text evidence="3">The sequence shown here is derived from an EMBL/GenBank/DDBJ whole genome shotgun (WGS) entry which is preliminary data.</text>
</comment>
<reference evidence="3" key="1">
    <citation type="submission" date="2019-10" db="EMBL/GenBank/DDBJ databases">
        <title>Draft genome sequece of Microseira wollei NIES-4236.</title>
        <authorList>
            <person name="Yamaguchi H."/>
            <person name="Suzuki S."/>
            <person name="Kawachi M."/>
        </authorList>
    </citation>
    <scope>NUCLEOTIDE SEQUENCE</scope>
    <source>
        <strain evidence="3">NIES-4236</strain>
    </source>
</reference>
<keyword evidence="4" id="KW-1185">Reference proteome</keyword>
<evidence type="ECO:0000259" key="2">
    <source>
        <dbReference type="Pfam" id="PF24393"/>
    </source>
</evidence>
<feature type="compositionally biased region" description="Basic and acidic residues" evidence="1">
    <location>
        <begin position="36"/>
        <end position="45"/>
    </location>
</feature>
<feature type="domain" description="Pepco" evidence="2">
    <location>
        <begin position="8"/>
        <end position="125"/>
    </location>
</feature>
<dbReference type="InterPro" id="IPR056947">
    <property type="entry name" value="Pepco_dom"/>
</dbReference>
<dbReference type="RefSeq" id="WP_226585615.1">
    <property type="nucleotide sequence ID" value="NZ_BLAY01000077.1"/>
</dbReference>
<dbReference type="Proteomes" id="UP001050975">
    <property type="component" value="Unassembled WGS sequence"/>
</dbReference>
<proteinExistence type="predicted"/>
<gene>
    <name evidence="3" type="ORF">MiSe_46920</name>
</gene>